<evidence type="ECO:0000313" key="3">
    <source>
        <dbReference type="EMBL" id="MBM1715978.1"/>
    </source>
</evidence>
<name>A0AAE3B838_9RHOB</name>
<reference evidence="3 4" key="1">
    <citation type="submission" date="2021-01" db="EMBL/GenBank/DDBJ databases">
        <title>Diatom-associated Roseobacters Show Island Model of Population Structure.</title>
        <authorList>
            <person name="Qu L."/>
            <person name="Feng X."/>
            <person name="Chen Y."/>
            <person name="Li L."/>
            <person name="Wang X."/>
            <person name="Hu Z."/>
            <person name="Wang H."/>
            <person name="Luo H."/>
        </authorList>
    </citation>
    <scope>NUCLEOTIDE SEQUENCE [LARGE SCALE GENOMIC DNA]</scope>
    <source>
        <strain evidence="3 4">TR60-84</strain>
    </source>
</reference>
<dbReference type="InterPro" id="IPR036386">
    <property type="entry name" value="HscB_C_sf"/>
</dbReference>
<proteinExistence type="predicted"/>
<evidence type="ECO:0000313" key="4">
    <source>
        <dbReference type="Proteomes" id="UP000732193"/>
    </source>
</evidence>
<evidence type="ECO:0000256" key="2">
    <source>
        <dbReference type="SAM" id="MobiDB-lite"/>
    </source>
</evidence>
<dbReference type="AlphaFoldDB" id="A0AAE3B838"/>
<evidence type="ECO:0008006" key="5">
    <source>
        <dbReference type="Google" id="ProtNLM"/>
    </source>
</evidence>
<gene>
    <name evidence="3" type="ORF">JQV55_20580</name>
</gene>
<sequence>MKLTLGQAAKAAKRAKGTLSKALNNHDISAEKDEKGRWQIDPSELQRWMDSNPLPNSQENQPATLSETPENHNGNSALATEVKLLREQMEKIENMHDREREQLVGQIEDLKTEAERRSREHMQALAVLTDQRDKAPEQPKRSFWARLTG</sequence>
<dbReference type="Proteomes" id="UP000732193">
    <property type="component" value="Unassembled WGS sequence"/>
</dbReference>
<feature type="compositionally biased region" description="Basic and acidic residues" evidence="2">
    <location>
        <begin position="130"/>
        <end position="140"/>
    </location>
</feature>
<keyword evidence="4" id="KW-1185">Reference proteome</keyword>
<keyword evidence="1" id="KW-0143">Chaperone</keyword>
<dbReference type="EMBL" id="JAFBRM010000015">
    <property type="protein sequence ID" value="MBM1715978.1"/>
    <property type="molecule type" value="Genomic_DNA"/>
</dbReference>
<dbReference type="RefSeq" id="WP_203243688.1">
    <property type="nucleotide sequence ID" value="NZ_JAFBRH010000015.1"/>
</dbReference>
<dbReference type="Gene3D" id="1.20.5.1700">
    <property type="match status" value="1"/>
</dbReference>
<feature type="compositionally biased region" description="Polar residues" evidence="2">
    <location>
        <begin position="53"/>
        <end position="78"/>
    </location>
</feature>
<feature type="region of interest" description="Disordered" evidence="2">
    <location>
        <begin position="1"/>
        <end position="78"/>
    </location>
</feature>
<feature type="region of interest" description="Disordered" evidence="2">
    <location>
        <begin position="126"/>
        <end position="149"/>
    </location>
</feature>
<dbReference type="GO" id="GO:0051259">
    <property type="term" value="P:protein complex oligomerization"/>
    <property type="evidence" value="ECO:0007669"/>
    <property type="project" value="InterPro"/>
</dbReference>
<dbReference type="SUPFAM" id="SSF47144">
    <property type="entry name" value="HSC20 (HSCB), C-terminal oligomerisation domain"/>
    <property type="match status" value="1"/>
</dbReference>
<comment type="caution">
    <text evidence="3">The sequence shown here is derived from an EMBL/GenBank/DDBJ whole genome shotgun (WGS) entry which is preliminary data.</text>
</comment>
<evidence type="ECO:0000256" key="1">
    <source>
        <dbReference type="ARBA" id="ARBA00023186"/>
    </source>
</evidence>
<accession>A0AAE3B838</accession>
<feature type="compositionally biased region" description="Basic and acidic residues" evidence="2">
    <location>
        <begin position="28"/>
        <end position="38"/>
    </location>
</feature>
<organism evidence="3 4">
    <name type="scientific">Sulfitobacter geojensis</name>
    <dbReference type="NCBI Taxonomy" id="1342299"/>
    <lineage>
        <taxon>Bacteria</taxon>
        <taxon>Pseudomonadati</taxon>
        <taxon>Pseudomonadota</taxon>
        <taxon>Alphaproteobacteria</taxon>
        <taxon>Rhodobacterales</taxon>
        <taxon>Roseobacteraceae</taxon>
        <taxon>Sulfitobacter</taxon>
    </lineage>
</organism>
<protein>
    <recommendedName>
        <fullName evidence="5">Helix-turn-helix domain-containing protein</fullName>
    </recommendedName>
</protein>